<organism evidence="1 2">
    <name type="scientific">Mycobacterium gordonae</name>
    <dbReference type="NCBI Taxonomy" id="1778"/>
    <lineage>
        <taxon>Bacteria</taxon>
        <taxon>Bacillati</taxon>
        <taxon>Actinomycetota</taxon>
        <taxon>Actinomycetes</taxon>
        <taxon>Mycobacteriales</taxon>
        <taxon>Mycobacteriaceae</taxon>
        <taxon>Mycobacterium</taxon>
    </lineage>
</organism>
<proteinExistence type="predicted"/>
<protein>
    <submittedName>
        <fullName evidence="1">Uncharacterized protein</fullName>
    </submittedName>
</protein>
<sequence length="99" mass="10889">MPHLLITVDGAEWMNANTARGHGATHLPAELASYLQPGARPEPWMKAVIFTIAEAVANDQDLRIEVTTRAQGWTVDVSNTPKHYEARADIWDSRNPGGI</sequence>
<comment type="caution">
    <text evidence="1">The sequence shown here is derived from an EMBL/GenBank/DDBJ whole genome shotgun (WGS) entry which is preliminary data.</text>
</comment>
<gene>
    <name evidence="1" type="ORF">AO501_25220</name>
</gene>
<accession>A0A0Q2Q6G2</accession>
<reference evidence="1 2" key="1">
    <citation type="submission" date="2015-10" db="EMBL/GenBank/DDBJ databases">
        <title>Mycobacterium gordonae draft genome assembly.</title>
        <authorList>
            <person name="Ustinova V."/>
            <person name="Smirnova T."/>
            <person name="Blagodatskikh K."/>
            <person name="Varlamov D."/>
            <person name="Larionova E."/>
            <person name="Chernousova L."/>
        </authorList>
    </citation>
    <scope>NUCLEOTIDE SEQUENCE [LARGE SCALE GENOMIC DNA]</scope>
    <source>
        <strain evidence="1 2">CTRI 14-8773</strain>
    </source>
</reference>
<dbReference type="Proteomes" id="UP000051677">
    <property type="component" value="Unassembled WGS sequence"/>
</dbReference>
<evidence type="ECO:0000313" key="2">
    <source>
        <dbReference type="Proteomes" id="UP000051677"/>
    </source>
</evidence>
<evidence type="ECO:0000313" key="1">
    <source>
        <dbReference type="EMBL" id="KQH75581.1"/>
    </source>
</evidence>
<dbReference type="EMBL" id="LKTM01000372">
    <property type="protein sequence ID" value="KQH75581.1"/>
    <property type="molecule type" value="Genomic_DNA"/>
</dbReference>
<dbReference type="AlphaFoldDB" id="A0A0Q2Q6G2"/>
<name>A0A0Q2Q6G2_MYCGO</name>
<dbReference type="RefSeq" id="WP_055581435.1">
    <property type="nucleotide sequence ID" value="NZ_LKTM01000372.1"/>
</dbReference>